<dbReference type="SMART" id="SM00642">
    <property type="entry name" value="Aamy"/>
    <property type="match status" value="1"/>
</dbReference>
<evidence type="ECO:0000259" key="2">
    <source>
        <dbReference type="SMART" id="SM00642"/>
    </source>
</evidence>
<proteinExistence type="predicted"/>
<accession>E8UX55</accession>
<dbReference type="InterPro" id="IPR006047">
    <property type="entry name" value="GH13_cat_dom"/>
</dbReference>
<dbReference type="RefSeq" id="WP_013568751.1">
    <property type="nucleotide sequence ID" value="NC_014963.1"/>
</dbReference>
<dbReference type="eggNOG" id="COG0366">
    <property type="taxonomic scope" value="Bacteria"/>
</dbReference>
<name>E8UX55_TERSS</name>
<feature type="region of interest" description="Disordered" evidence="1">
    <location>
        <begin position="1186"/>
        <end position="1265"/>
    </location>
</feature>
<evidence type="ECO:0000313" key="4">
    <source>
        <dbReference type="Proteomes" id="UP000006844"/>
    </source>
</evidence>
<dbReference type="EMBL" id="CP002467">
    <property type="protein sequence ID" value="ADV83018.1"/>
    <property type="molecule type" value="Genomic_DNA"/>
</dbReference>
<dbReference type="GO" id="GO:0005975">
    <property type="term" value="P:carbohydrate metabolic process"/>
    <property type="evidence" value="ECO:0007669"/>
    <property type="project" value="InterPro"/>
</dbReference>
<dbReference type="InterPro" id="IPR017853">
    <property type="entry name" value="GH"/>
</dbReference>
<gene>
    <name evidence="3" type="ordered locus">AciPR4_2216</name>
</gene>
<dbReference type="HOGENOM" id="CLU_005647_0_0_0"/>
<evidence type="ECO:0000313" key="3">
    <source>
        <dbReference type="EMBL" id="ADV83018.1"/>
    </source>
</evidence>
<evidence type="ECO:0000256" key="1">
    <source>
        <dbReference type="SAM" id="MobiDB-lite"/>
    </source>
</evidence>
<dbReference type="Gene3D" id="3.20.20.80">
    <property type="entry name" value="Glycosidases"/>
    <property type="match status" value="2"/>
</dbReference>
<dbReference type="OrthoDB" id="9808590at2"/>
<dbReference type="PANTHER" id="PTHR47786">
    <property type="entry name" value="ALPHA-1,4-GLUCAN:MALTOSE-1-PHOSPHATE MALTOSYLTRANSFERASE"/>
    <property type="match status" value="1"/>
</dbReference>
<dbReference type="AlphaFoldDB" id="E8UX55"/>
<feature type="compositionally biased region" description="Basic residues" evidence="1">
    <location>
        <begin position="1238"/>
        <end position="1248"/>
    </location>
</feature>
<dbReference type="SUPFAM" id="SSF51445">
    <property type="entry name" value="(Trans)glycosidases"/>
    <property type="match status" value="1"/>
</dbReference>
<dbReference type="KEGG" id="tsa:AciPR4_2216"/>
<protein>
    <submittedName>
        <fullName evidence="3">Alpha amylase catalytic region</fullName>
    </submittedName>
</protein>
<dbReference type="Pfam" id="PF00128">
    <property type="entry name" value="Alpha-amylase"/>
    <property type="match status" value="1"/>
</dbReference>
<dbReference type="Proteomes" id="UP000006844">
    <property type="component" value="Chromosome"/>
</dbReference>
<feature type="compositionally biased region" description="Basic residues" evidence="1">
    <location>
        <begin position="1203"/>
        <end position="1212"/>
    </location>
</feature>
<dbReference type="STRING" id="401053.AciPR4_2216"/>
<feature type="compositionally biased region" description="Polar residues" evidence="1">
    <location>
        <begin position="1217"/>
        <end position="1229"/>
    </location>
</feature>
<feature type="compositionally biased region" description="Low complexity" evidence="1">
    <location>
        <begin position="1186"/>
        <end position="1197"/>
    </location>
</feature>
<reference evidence="3 4" key="1">
    <citation type="journal article" date="2012" name="Stand. Genomic Sci.">
        <title>Complete genome sequence of Terriglobus saanensis type strain SP1PR4(T), an Acidobacteria from tundra soil.</title>
        <authorList>
            <person name="Rawat S.R."/>
            <person name="Mannisto M.K."/>
            <person name="Starovoytov V."/>
            <person name="Goodwin L."/>
            <person name="Nolan M."/>
            <person name="Hauser L."/>
            <person name="Land M."/>
            <person name="Davenport K.W."/>
            <person name="Woyke T."/>
            <person name="Haggblom M.M."/>
        </authorList>
    </citation>
    <scope>NUCLEOTIDE SEQUENCE</scope>
    <source>
        <strain evidence="4">ATCC BAA-1853 / DSM 23119 / SP1PR4</strain>
    </source>
</reference>
<dbReference type="PANTHER" id="PTHR47786:SF2">
    <property type="entry name" value="GLYCOSYL HYDROLASE FAMILY 13 CATALYTIC DOMAIN-CONTAINING PROTEIN"/>
    <property type="match status" value="1"/>
</dbReference>
<sequence>MEFHIARSLRDKYELSDLLFSYTGNVIFGNVSASRRLAQQMNEARAVSDATAGQSPSAVVHAGQLFAMGLIDELCHVIIERYRKEQDPGVLADALKWFGERTSTKELDALLLSFTESFPNVAIYTGKITEKEWLASSTDGVPNREAALEELLLLWLANQNPAFRPFKALFDDNSLQTGVPVYHKFAADIDAYFETRIEFSPETKTLLKALRAPMEASPDSLSGQLDFIREKWISLLGPNLGSVLKRTLLAVDVLRGEEIAIWMQFNPPDRNVRQHKPVEFGGKEGFAGNEYIGYEEYWEETVRDDGTIVRRKRLRTRQGGLVDGQYAHDYQAPLNEYEAFSSDDAWMPTVVLMAKSTYVWLEQLSKKYGRHIYRLDQIPLEELQLLRDRGMTGLWLIGLWERSKASQTIKRLFGQDDAVASAYSLMDYRIAEDLGGEASYARLHAAAQSVGLRLASDMVPNHMGLDSTWVIEHPEWFLRRNESPYPVYSFEGPDVSADPRVEIKIEDHYYDRTDAAVVYRMRYRDGNGRTEFVYHGNDGTTFAWNDTAQLDYSQAAVREHVIQVILDVARRFPIIRFDAAMVLAKRHVQRLWFPLPGVGGSIPSRAEDAMTQEEFDRIMPNEFWREVVDRVQAEVPGTLLLAEAFWLLEGYFVRTLGMHRVYNSAFMVMLRDEDNAAYRSYLKKTIEFDPDIMKRYVNFMSNPDERTAIDQFGSGDKYFGVATMMATIPGLPMFGHGQIEGYTEKYGMEYKQAKMDEWPNDDLVARHKKEIAPLLKNRALFAESENFVFFDFWTEHGAVDENVFAYTNRLGRERALILYNNGYSSTRGNVHVSVASMNKWTGDLWQRSLKDALALPEGDGFFLAYRDTATGLEYLRRSDSLRDHGLTLNLRGYQYAVLLHWRELRATAEQPWDRLCDGLNGAGVHSLDEALARLRLQPLNSAIRQAVAWDSIHLLAPEEESSASEADAVQVWGSRARAVFDRWSELEGQDSVVTSDAYVSAASALALLVVKAMAAAKAAPILSAHPPLETMWSPLLSVVLLRSLPERQGSVVDRLQLRPSLAEIFSEIGMQSEDAWRMVARVHLALSNPDLRSTAFWAEGDVQWLAAVNEHEGVRYVNYEALQQLLQWLTLVAQVQPTGTIAKPVPVAEVLAAAQATGYRYDAMVKLLTAKPVTETKKAAKIPSIAAKKTPAKASAKPEAGKKKAVAKKVVVKKLPGSQSPLSKASSLEAQLLDPKPAPKKSVARKLAKPGTTPKKPLSGEDPKP</sequence>
<keyword evidence="4" id="KW-1185">Reference proteome</keyword>
<organism evidence="3 4">
    <name type="scientific">Terriglobus saanensis (strain ATCC BAA-1853 / DSM 23119 / SP1PR4)</name>
    <dbReference type="NCBI Taxonomy" id="401053"/>
    <lineage>
        <taxon>Bacteria</taxon>
        <taxon>Pseudomonadati</taxon>
        <taxon>Acidobacteriota</taxon>
        <taxon>Terriglobia</taxon>
        <taxon>Terriglobales</taxon>
        <taxon>Acidobacteriaceae</taxon>
        <taxon>Terriglobus</taxon>
    </lineage>
</organism>
<feature type="domain" description="Glycosyl hydrolase family 13 catalytic" evidence="2">
    <location>
        <begin position="371"/>
        <end position="759"/>
    </location>
</feature>